<dbReference type="InterPro" id="IPR036390">
    <property type="entry name" value="WH_DNA-bd_sf"/>
</dbReference>
<dbReference type="InterPro" id="IPR023120">
    <property type="entry name" value="WHTH_transcript_rep_HrcA_IDD"/>
</dbReference>
<name>A0A3B0SCS2_9ZZZZ</name>
<dbReference type="Pfam" id="PF01628">
    <property type="entry name" value="HrcA"/>
    <property type="match status" value="1"/>
</dbReference>
<keyword evidence="2" id="KW-0805">Transcription regulation</keyword>
<dbReference type="GO" id="GO:0045892">
    <property type="term" value="P:negative regulation of DNA-templated transcription"/>
    <property type="evidence" value="ECO:0007669"/>
    <property type="project" value="TreeGrafter"/>
</dbReference>
<dbReference type="InterPro" id="IPR021153">
    <property type="entry name" value="HrcA_C"/>
</dbReference>
<dbReference type="EMBL" id="UOEE01000152">
    <property type="protein sequence ID" value="VAV92825.1"/>
    <property type="molecule type" value="Genomic_DNA"/>
</dbReference>
<dbReference type="Gene3D" id="3.30.450.40">
    <property type="match status" value="1"/>
</dbReference>
<dbReference type="PANTHER" id="PTHR34824">
    <property type="entry name" value="HEAT-INDUCIBLE TRANSCRIPTION REPRESSOR HRCA"/>
    <property type="match status" value="1"/>
</dbReference>
<dbReference type="NCBIfam" id="TIGR00331">
    <property type="entry name" value="hrcA"/>
    <property type="match status" value="1"/>
</dbReference>
<organism evidence="6">
    <name type="scientific">hydrothermal vent metagenome</name>
    <dbReference type="NCBI Taxonomy" id="652676"/>
    <lineage>
        <taxon>unclassified sequences</taxon>
        <taxon>metagenomes</taxon>
        <taxon>ecological metagenomes</taxon>
    </lineage>
</organism>
<dbReference type="GO" id="GO:0003677">
    <property type="term" value="F:DNA binding"/>
    <property type="evidence" value="ECO:0007669"/>
    <property type="project" value="InterPro"/>
</dbReference>
<keyword evidence="3" id="KW-0346">Stress response</keyword>
<dbReference type="InterPro" id="IPR002571">
    <property type="entry name" value="HrcA"/>
</dbReference>
<reference evidence="6" key="1">
    <citation type="submission" date="2018-06" db="EMBL/GenBank/DDBJ databases">
        <authorList>
            <person name="Zhirakovskaya E."/>
        </authorList>
    </citation>
    <scope>NUCLEOTIDE SEQUENCE</scope>
</reference>
<sequence>MSPPRGPDILDLDQRSREIFREIVESYLAAGEPVGSRTLSETGESGLSPASIRNTMAALTASGLLAAPHMSAGRIPTHAGLRLFVDGLLQIGDLNKTQQADIHNRLADRPLEQALDEASKLLSGLAGGAGLVLAPVEDQALRHVEFVPLAPDEAMAVLVYETGAVENRLMQVPAGTTPSALNAAGNFLSLRLKGRTLDGTRSGILHEIRQQSHALDQAAKALIEDGLAHWTDPKAADRTLIVRGRSQLIEDVKTTESLERIRVLLDELEQKKELISLLDQAGKAPGVKIYIGSENPLFSLSGSSVVTAPYMDMHGKVMGAIGVIGPTRINYAKVIPLVDYTAQAIGYLMRQQGRN</sequence>
<dbReference type="HAMAP" id="MF_00081">
    <property type="entry name" value="HrcA"/>
    <property type="match status" value="1"/>
</dbReference>
<dbReference type="Gene3D" id="3.30.390.60">
    <property type="entry name" value="Heat-inducible transcription repressor hrca homolog, domain 3"/>
    <property type="match status" value="1"/>
</dbReference>
<dbReference type="PIRSF" id="PIRSF005485">
    <property type="entry name" value="HrcA"/>
    <property type="match status" value="1"/>
</dbReference>
<proteinExistence type="inferred from homology"/>
<evidence type="ECO:0000256" key="2">
    <source>
        <dbReference type="ARBA" id="ARBA00023015"/>
    </source>
</evidence>
<evidence type="ECO:0000256" key="4">
    <source>
        <dbReference type="ARBA" id="ARBA00023163"/>
    </source>
</evidence>
<dbReference type="Gene3D" id="1.10.10.10">
    <property type="entry name" value="Winged helix-like DNA-binding domain superfamily/Winged helix DNA-binding domain"/>
    <property type="match status" value="1"/>
</dbReference>
<dbReference type="SUPFAM" id="SSF55781">
    <property type="entry name" value="GAF domain-like"/>
    <property type="match status" value="1"/>
</dbReference>
<evidence type="ECO:0000313" key="6">
    <source>
        <dbReference type="EMBL" id="VAV92825.1"/>
    </source>
</evidence>
<feature type="domain" description="Heat-inducible transcription repressor HrcA C-terminal" evidence="5">
    <location>
        <begin position="112"/>
        <end position="335"/>
    </location>
</feature>
<evidence type="ECO:0000259" key="5">
    <source>
        <dbReference type="Pfam" id="PF01628"/>
    </source>
</evidence>
<evidence type="ECO:0000256" key="1">
    <source>
        <dbReference type="ARBA" id="ARBA00022491"/>
    </source>
</evidence>
<dbReference type="PANTHER" id="PTHR34824:SF1">
    <property type="entry name" value="HEAT-INDUCIBLE TRANSCRIPTION REPRESSOR HRCA"/>
    <property type="match status" value="1"/>
</dbReference>
<dbReference type="InterPro" id="IPR029016">
    <property type="entry name" value="GAF-like_dom_sf"/>
</dbReference>
<keyword evidence="1" id="KW-0678">Repressor</keyword>
<keyword evidence="4" id="KW-0804">Transcription</keyword>
<protein>
    <submittedName>
        <fullName evidence="6">Heat-inducible transcription repressor HrcA</fullName>
    </submittedName>
</protein>
<accession>A0A3B0SCS2</accession>
<evidence type="ECO:0000256" key="3">
    <source>
        <dbReference type="ARBA" id="ARBA00023016"/>
    </source>
</evidence>
<dbReference type="AlphaFoldDB" id="A0A3B0SCS2"/>
<gene>
    <name evidence="6" type="ORF">MNBD_ALPHA06-827</name>
</gene>
<dbReference type="SUPFAM" id="SSF46785">
    <property type="entry name" value="Winged helix' DNA-binding domain"/>
    <property type="match status" value="1"/>
</dbReference>
<dbReference type="InterPro" id="IPR036388">
    <property type="entry name" value="WH-like_DNA-bd_sf"/>
</dbReference>